<comment type="caution">
    <text evidence="12">The sequence shown here is derived from an EMBL/GenBank/DDBJ whole genome shotgun (WGS) entry which is preliminary data.</text>
</comment>
<keyword evidence="6 8" id="KW-0067">ATP-binding</keyword>
<dbReference type="Pfam" id="PF00370">
    <property type="entry name" value="FGGY_N"/>
    <property type="match status" value="1"/>
</dbReference>
<accession>A0ABP9LKH1</accession>
<dbReference type="Proteomes" id="UP001499910">
    <property type="component" value="Unassembled WGS sequence"/>
</dbReference>
<feature type="domain" description="Carbohydrate kinase FGGY N-terminal" evidence="10">
    <location>
        <begin position="1"/>
        <end position="240"/>
    </location>
</feature>
<evidence type="ECO:0000256" key="3">
    <source>
        <dbReference type="ARBA" id="ARBA00022679"/>
    </source>
</evidence>
<evidence type="ECO:0000259" key="10">
    <source>
        <dbReference type="Pfam" id="PF00370"/>
    </source>
</evidence>
<evidence type="ECO:0000313" key="12">
    <source>
        <dbReference type="EMBL" id="GAA5080349.1"/>
    </source>
</evidence>
<comment type="function">
    <text evidence="8">Catalyzes the phosphorylation of D-xylulose to D-xylulose 5-phosphate.</text>
</comment>
<dbReference type="PANTHER" id="PTHR43095">
    <property type="entry name" value="SUGAR KINASE"/>
    <property type="match status" value="1"/>
</dbReference>
<keyword evidence="4 8" id="KW-0547">Nucleotide-binding</keyword>
<evidence type="ECO:0000256" key="4">
    <source>
        <dbReference type="ARBA" id="ARBA00022741"/>
    </source>
</evidence>
<dbReference type="InterPro" id="IPR043129">
    <property type="entry name" value="ATPase_NBD"/>
</dbReference>
<dbReference type="Gene3D" id="3.30.420.40">
    <property type="match status" value="2"/>
</dbReference>
<keyword evidence="2 8" id="KW-0859">Xylose metabolism</keyword>
<evidence type="ECO:0000256" key="8">
    <source>
        <dbReference type="HAMAP-Rule" id="MF_02220"/>
    </source>
</evidence>
<dbReference type="InterPro" id="IPR050406">
    <property type="entry name" value="FGGY_Carb_Kinase"/>
</dbReference>
<feature type="site" description="Important for activity" evidence="8">
    <location>
        <position position="6"/>
    </location>
</feature>
<dbReference type="PANTHER" id="PTHR43095:SF6">
    <property type="entry name" value="XYLULOSE KINASE"/>
    <property type="match status" value="1"/>
</dbReference>
<keyword evidence="3 8" id="KW-0808">Transferase</keyword>
<dbReference type="EC" id="2.7.1.17" evidence="8 9"/>
<feature type="binding site" evidence="8">
    <location>
        <begin position="76"/>
        <end position="77"/>
    </location>
    <ligand>
        <name>substrate</name>
    </ligand>
</feature>
<evidence type="ECO:0000256" key="6">
    <source>
        <dbReference type="ARBA" id="ARBA00022840"/>
    </source>
</evidence>
<dbReference type="SUPFAM" id="SSF53067">
    <property type="entry name" value="Actin-like ATPase domain"/>
    <property type="match status" value="2"/>
</dbReference>
<evidence type="ECO:0000259" key="11">
    <source>
        <dbReference type="Pfam" id="PF02782"/>
    </source>
</evidence>
<feature type="domain" description="Carbohydrate kinase FGGY C-terminal" evidence="11">
    <location>
        <begin position="250"/>
        <end position="431"/>
    </location>
</feature>
<evidence type="ECO:0000256" key="7">
    <source>
        <dbReference type="ARBA" id="ARBA00023277"/>
    </source>
</evidence>
<dbReference type="EMBL" id="BAABHW010000006">
    <property type="protein sequence ID" value="GAA5080349.1"/>
    <property type="molecule type" value="Genomic_DNA"/>
</dbReference>
<protein>
    <recommendedName>
        <fullName evidence="8 9">Xylulose kinase</fullName>
        <shortName evidence="8 9">Xylulokinase</shortName>
        <ecNumber evidence="8 9">2.7.1.17</ecNumber>
    </recommendedName>
</protein>
<keyword evidence="5 8" id="KW-0418">Kinase</keyword>
<name>A0ABP9LKH1_9RHOB</name>
<dbReference type="HAMAP" id="MF_02220">
    <property type="entry name" value="XylB"/>
    <property type="match status" value="1"/>
</dbReference>
<dbReference type="CDD" id="cd07808">
    <property type="entry name" value="ASKHA_NBD_FGGY_EcXK-like"/>
    <property type="match status" value="1"/>
</dbReference>
<dbReference type="InterPro" id="IPR006000">
    <property type="entry name" value="Xylulokinase"/>
</dbReference>
<organism evidence="12 13">
    <name type="scientific">[Roseibacterium] beibuensis</name>
    <dbReference type="NCBI Taxonomy" id="1193142"/>
    <lineage>
        <taxon>Bacteria</taxon>
        <taxon>Pseudomonadati</taxon>
        <taxon>Pseudomonadota</taxon>
        <taxon>Alphaproteobacteria</taxon>
        <taxon>Rhodobacterales</taxon>
        <taxon>Roseobacteraceae</taxon>
        <taxon>Roseicyclus</taxon>
    </lineage>
</organism>
<dbReference type="Pfam" id="PF02782">
    <property type="entry name" value="FGGY_C"/>
    <property type="match status" value="1"/>
</dbReference>
<dbReference type="NCBIfam" id="TIGR01312">
    <property type="entry name" value="XylB"/>
    <property type="match status" value="1"/>
</dbReference>
<feature type="active site" description="Proton acceptor" evidence="8">
    <location>
        <position position="233"/>
    </location>
</feature>
<evidence type="ECO:0000256" key="9">
    <source>
        <dbReference type="RuleBase" id="RU364073"/>
    </source>
</evidence>
<proteinExistence type="inferred from homology"/>
<dbReference type="InterPro" id="IPR018484">
    <property type="entry name" value="FGGY_N"/>
</dbReference>
<reference evidence="13" key="1">
    <citation type="journal article" date="2019" name="Int. J. Syst. Evol. Microbiol.">
        <title>The Global Catalogue of Microorganisms (GCM) 10K type strain sequencing project: providing services to taxonomists for standard genome sequencing and annotation.</title>
        <authorList>
            <consortium name="The Broad Institute Genomics Platform"/>
            <consortium name="The Broad Institute Genome Sequencing Center for Infectious Disease"/>
            <person name="Wu L."/>
            <person name="Ma J."/>
        </authorList>
    </citation>
    <scope>NUCLEOTIDE SEQUENCE [LARGE SCALE GENOMIC DNA]</scope>
    <source>
        <strain evidence="13">JCM 18015</strain>
    </source>
</reference>
<dbReference type="PROSITE" id="PS00933">
    <property type="entry name" value="FGGY_KINASES_1"/>
    <property type="match status" value="1"/>
</dbReference>
<comment type="catalytic activity">
    <reaction evidence="8 9">
        <text>D-xylulose + ATP = D-xylulose 5-phosphate + ADP + H(+)</text>
        <dbReference type="Rhea" id="RHEA:10964"/>
        <dbReference type="ChEBI" id="CHEBI:15378"/>
        <dbReference type="ChEBI" id="CHEBI:17140"/>
        <dbReference type="ChEBI" id="CHEBI:30616"/>
        <dbReference type="ChEBI" id="CHEBI:57737"/>
        <dbReference type="ChEBI" id="CHEBI:456216"/>
        <dbReference type="EC" id="2.7.1.17"/>
    </reaction>
</comment>
<keyword evidence="13" id="KW-1185">Reference proteome</keyword>
<comment type="similarity">
    <text evidence="1 8 9">Belongs to the FGGY kinase family.</text>
</comment>
<evidence type="ECO:0000313" key="13">
    <source>
        <dbReference type="Proteomes" id="UP001499910"/>
    </source>
</evidence>
<dbReference type="RefSeq" id="WP_259553274.1">
    <property type="nucleotide sequence ID" value="NZ_BAABHW010000006.1"/>
</dbReference>
<sequence length="482" mass="50368">MYLGIDLGTSAVKVCALQPDGRVAATATTALSVSHPFDGASEQNCADWWAATCTAVGSLSADLRAQVKAIGLSGQMHGAVLLDKDKRPVRPVILWNDARATEECAVMLAAEPDAGALSGVLPMAGFTAPKVLWLSRHDPKVHARIAHILLPKDYIGLRLHGEMVTDPSDAAGTSWFDEERRAWSDRLCQISATDPCWLPEVKHGTEIAGHLLPDPAAELGLPVGIPVAAGAGDAAAGAVGIGAVEAGDGFISLGTSGQLFFTTPDYRPNPESRIHAYAHTMPGYWFQMAAMLNGARPMAWLANLLQRPIETLLAEAEAAPSGPLFLPYLTGERTPHGDTDIRGGFAGLGETTSQGSLMRAVVEAVAFTFADAIAALSDSGQAPEALLAIGGGTRSDFLMQTIADVTGCRLGRSEGADLGPALGAARLACVASGGGTVAEVMTKPDVRNWFEPSSDHGDALKPRLAAFRALYPALKGVQAKMH</sequence>
<dbReference type="InterPro" id="IPR000577">
    <property type="entry name" value="Carb_kinase_FGGY"/>
</dbReference>
<keyword evidence="7 8" id="KW-0119">Carbohydrate metabolism</keyword>
<dbReference type="PIRSF" id="PIRSF000538">
    <property type="entry name" value="GlpK"/>
    <property type="match status" value="1"/>
</dbReference>
<evidence type="ECO:0000256" key="5">
    <source>
        <dbReference type="ARBA" id="ARBA00022777"/>
    </source>
</evidence>
<evidence type="ECO:0000256" key="2">
    <source>
        <dbReference type="ARBA" id="ARBA00022629"/>
    </source>
</evidence>
<dbReference type="InterPro" id="IPR018483">
    <property type="entry name" value="Carb_kinase_FGGY_CS"/>
</dbReference>
<gene>
    <name evidence="8 9 12" type="primary">xylB</name>
    <name evidence="12" type="ORF">GCM10023209_33820</name>
</gene>
<dbReference type="InterPro" id="IPR018485">
    <property type="entry name" value="FGGY_C"/>
</dbReference>
<evidence type="ECO:0000256" key="1">
    <source>
        <dbReference type="ARBA" id="ARBA00009156"/>
    </source>
</evidence>